<keyword evidence="2" id="KW-1185">Reference proteome</keyword>
<gene>
    <name evidence="1" type="ORF">KGD82_01155</name>
</gene>
<dbReference type="Gene3D" id="2.130.10.10">
    <property type="entry name" value="YVTN repeat-like/Quinoprotein amine dehydrogenase"/>
    <property type="match status" value="1"/>
</dbReference>
<sequence length="388" mass="42785">MQRRSLAIATGVAVLTLLIAVPALWPRPNTPEIEHVTSADLGIRAPGTLDETGEFEDLQVDPDLRATDLLHTQGRVLASVPGGVAAIQHPEGTQRWSYQVADTEPDVGVTPQGDAVVITYPVPTRWGRERLQEVVLDMDTGERLHSELLAPGTSVAVNLGHADTRVLVEETIQGQDRESGETLWEIDPHSWCVDAQTPVRDLSLVADGDQTYLSVVCDDPDEAHLAALSGDRVEWELEFTAANGTAPELLVIGDELRRGIDHDPVARAVKGDFGTAHRYVELRHGRSAFPPELESSALEEYVHRPSEVPSEPVEVFVMGSLDVVESHVLHQTVRSQLDQQVLSREDLSSDLFVTGDDEDRLLRPHDTLRYYSDLARINLREALEGIER</sequence>
<dbReference type="KEGG" id="nec:KGD82_01155"/>
<organism evidence="1 2">
    <name type="scientific">Nocardiopsis eucommiae</name>
    <dbReference type="NCBI Taxonomy" id="2831970"/>
    <lineage>
        <taxon>Bacteria</taxon>
        <taxon>Bacillati</taxon>
        <taxon>Actinomycetota</taxon>
        <taxon>Actinomycetes</taxon>
        <taxon>Streptosporangiales</taxon>
        <taxon>Nocardiopsidaceae</taxon>
        <taxon>Nocardiopsis</taxon>
    </lineage>
</organism>
<reference evidence="1" key="1">
    <citation type="submission" date="2021-05" db="EMBL/GenBank/DDBJ databases">
        <authorList>
            <person name="Kaiqin L."/>
            <person name="Jian G."/>
        </authorList>
    </citation>
    <scope>NUCLEOTIDE SEQUENCE</scope>
    <source>
        <strain evidence="1">HDS5</strain>
    </source>
</reference>
<evidence type="ECO:0000313" key="1">
    <source>
        <dbReference type="EMBL" id="QVJ01729.1"/>
    </source>
</evidence>
<dbReference type="AlphaFoldDB" id="A0A975QKR9"/>
<proteinExistence type="predicted"/>
<evidence type="ECO:0000313" key="2">
    <source>
        <dbReference type="Proteomes" id="UP000682416"/>
    </source>
</evidence>
<accession>A0A975QKR9</accession>
<protein>
    <submittedName>
        <fullName evidence="1">Uncharacterized protein</fullName>
    </submittedName>
</protein>
<dbReference type="Proteomes" id="UP000682416">
    <property type="component" value="Chromosome"/>
</dbReference>
<dbReference type="InterPro" id="IPR015943">
    <property type="entry name" value="WD40/YVTN_repeat-like_dom_sf"/>
</dbReference>
<name>A0A975QKR9_9ACTN</name>
<dbReference type="EMBL" id="CP074402">
    <property type="protein sequence ID" value="QVJ01729.1"/>
    <property type="molecule type" value="Genomic_DNA"/>
</dbReference>